<keyword evidence="8 9" id="KW-0949">S-adenosyl-L-methionine</keyword>
<dbReference type="InterPro" id="IPR022474">
    <property type="entry name" value="Thiopur_S-MeTfrase_Se/Te_detox"/>
</dbReference>
<comment type="similarity">
    <text evidence="3 9">Belongs to the class I-like SAM-binding methyltransferase superfamily. TPMT family.</text>
</comment>
<feature type="binding site" evidence="9">
    <location>
        <position position="68"/>
    </location>
    <ligand>
        <name>S-adenosyl-L-methionine</name>
        <dbReference type="ChEBI" id="CHEBI:59789"/>
    </ligand>
</feature>
<dbReference type="Proteomes" id="UP000839052">
    <property type="component" value="Chromosome"/>
</dbReference>
<evidence type="ECO:0000256" key="3">
    <source>
        <dbReference type="ARBA" id="ARBA00008145"/>
    </source>
</evidence>
<dbReference type="GO" id="GO:0032259">
    <property type="term" value="P:methylation"/>
    <property type="evidence" value="ECO:0007669"/>
    <property type="project" value="UniProtKB-KW"/>
</dbReference>
<dbReference type="EC" id="2.1.1.67" evidence="4 9"/>
<comment type="catalytic activity">
    <reaction evidence="1 9">
        <text>S-adenosyl-L-methionine + a thiopurine = S-adenosyl-L-homocysteine + a thiopurine S-methylether.</text>
        <dbReference type="EC" id="2.1.1.67"/>
    </reaction>
</comment>
<dbReference type="PIRSF" id="PIRSF023956">
    <property type="entry name" value="Thiopurine_S-methyltransferase"/>
    <property type="match status" value="1"/>
</dbReference>
<reference evidence="10 11" key="1">
    <citation type="submission" date="2021-10" db="EMBL/GenBank/DDBJ databases">
        <authorList>
            <person name="Koch H."/>
        </authorList>
    </citation>
    <scope>NUCLEOTIDE SEQUENCE [LARGE SCALE GENOMIC DNA]</scope>
    <source>
        <strain evidence="10">6680</strain>
    </source>
</reference>
<dbReference type="GO" id="GO:0008119">
    <property type="term" value="F:thiopurine S-methyltransferase activity"/>
    <property type="evidence" value="ECO:0007669"/>
    <property type="project" value="UniProtKB-EC"/>
</dbReference>
<keyword evidence="11" id="KW-1185">Reference proteome</keyword>
<feature type="binding site" evidence="9">
    <location>
        <position position="125"/>
    </location>
    <ligand>
        <name>S-adenosyl-L-methionine</name>
        <dbReference type="ChEBI" id="CHEBI:59789"/>
    </ligand>
</feature>
<evidence type="ECO:0000313" key="11">
    <source>
        <dbReference type="Proteomes" id="UP000839052"/>
    </source>
</evidence>
<organism evidence="10 11">
    <name type="scientific">Candidatus Nitrotoga arctica</name>
    <dbReference type="NCBI Taxonomy" id="453162"/>
    <lineage>
        <taxon>Bacteria</taxon>
        <taxon>Pseudomonadati</taxon>
        <taxon>Pseudomonadota</taxon>
        <taxon>Betaproteobacteria</taxon>
        <taxon>Nitrosomonadales</taxon>
        <taxon>Gallionellaceae</taxon>
        <taxon>Candidatus Nitrotoga</taxon>
    </lineage>
</organism>
<evidence type="ECO:0000256" key="7">
    <source>
        <dbReference type="ARBA" id="ARBA00022679"/>
    </source>
</evidence>
<dbReference type="NCBIfam" id="NF009732">
    <property type="entry name" value="PRK13255.1"/>
    <property type="match status" value="1"/>
</dbReference>
<dbReference type="InterPro" id="IPR025835">
    <property type="entry name" value="Thiopurine_S-MeTrfase"/>
</dbReference>
<comment type="subcellular location">
    <subcellularLocation>
        <location evidence="2 9">Cytoplasm</location>
    </subcellularLocation>
</comment>
<evidence type="ECO:0000256" key="5">
    <source>
        <dbReference type="ARBA" id="ARBA00022490"/>
    </source>
</evidence>
<sequence length="222" mass="25158">MNIDTDYWRERWARSETGFHQKEINPHLQRFWSALNLASGSRVFVPLCGKSRDMLWLHGQGHEVVGVEISPLAVEAFFAESGLHASVTKHDTFNIYQTEGLRLYCGDFFQMTSEDVAGVSAVFDRASLIALPQPMRSAYAAHMQTILASGVKTLLVTFDYPQHEMQGPPFSVTEPEVRALYEKAGEVRLLYSADILDKEPRFRDKGITQLQEKIFLVTHNPP</sequence>
<dbReference type="RefSeq" id="WP_239797084.1">
    <property type="nucleotide sequence ID" value="NZ_OU912926.1"/>
</dbReference>
<dbReference type="EMBL" id="OU912926">
    <property type="protein sequence ID" value="CAG9933272.1"/>
    <property type="molecule type" value="Genomic_DNA"/>
</dbReference>
<proteinExistence type="inferred from homology"/>
<dbReference type="PANTHER" id="PTHR10259">
    <property type="entry name" value="THIOPURINE S-METHYLTRANSFERASE"/>
    <property type="match status" value="1"/>
</dbReference>
<dbReference type="HAMAP" id="MF_00812">
    <property type="entry name" value="Thiopur_methtran"/>
    <property type="match status" value="1"/>
</dbReference>
<evidence type="ECO:0000256" key="8">
    <source>
        <dbReference type="ARBA" id="ARBA00022691"/>
    </source>
</evidence>
<dbReference type="PANTHER" id="PTHR10259:SF11">
    <property type="entry name" value="THIOPURINE S-METHYLTRANSFERASE"/>
    <property type="match status" value="1"/>
</dbReference>
<dbReference type="Pfam" id="PF05724">
    <property type="entry name" value="TPMT"/>
    <property type="match status" value="1"/>
</dbReference>
<evidence type="ECO:0000256" key="2">
    <source>
        <dbReference type="ARBA" id="ARBA00004496"/>
    </source>
</evidence>
<name>A0ABM8Z0B2_9PROT</name>
<evidence type="ECO:0000256" key="1">
    <source>
        <dbReference type="ARBA" id="ARBA00000903"/>
    </source>
</evidence>
<keyword evidence="5 9" id="KW-0963">Cytoplasm</keyword>
<evidence type="ECO:0000256" key="6">
    <source>
        <dbReference type="ARBA" id="ARBA00022603"/>
    </source>
</evidence>
<keyword evidence="7 9" id="KW-0808">Transferase</keyword>
<protein>
    <recommendedName>
        <fullName evidence="4 9">Thiopurine S-methyltransferase</fullName>
        <ecNumber evidence="4 9">2.1.1.67</ecNumber>
    </recommendedName>
    <alternativeName>
        <fullName evidence="9">Thiopurine methyltransferase</fullName>
    </alternativeName>
</protein>
<dbReference type="InterPro" id="IPR029063">
    <property type="entry name" value="SAM-dependent_MTases_sf"/>
</dbReference>
<gene>
    <name evidence="9 10" type="primary">tpm</name>
    <name evidence="10" type="ORF">NTG6680_2023</name>
</gene>
<evidence type="ECO:0000313" key="10">
    <source>
        <dbReference type="EMBL" id="CAG9933272.1"/>
    </source>
</evidence>
<evidence type="ECO:0000256" key="4">
    <source>
        <dbReference type="ARBA" id="ARBA00011905"/>
    </source>
</evidence>
<dbReference type="Gene3D" id="3.40.50.150">
    <property type="entry name" value="Vaccinia Virus protein VP39"/>
    <property type="match status" value="1"/>
</dbReference>
<dbReference type="NCBIfam" id="TIGR03840">
    <property type="entry name" value="TMPT_Se_Te"/>
    <property type="match status" value="1"/>
</dbReference>
<accession>A0ABM8Z0B2</accession>
<dbReference type="PROSITE" id="PS51585">
    <property type="entry name" value="SAM_MT_TPMT"/>
    <property type="match status" value="1"/>
</dbReference>
<feature type="binding site" evidence="9">
    <location>
        <position position="12"/>
    </location>
    <ligand>
        <name>S-adenosyl-L-methionine</name>
        <dbReference type="ChEBI" id="CHEBI:59789"/>
    </ligand>
</feature>
<dbReference type="SUPFAM" id="SSF53335">
    <property type="entry name" value="S-adenosyl-L-methionine-dependent methyltransferases"/>
    <property type="match status" value="1"/>
</dbReference>
<evidence type="ECO:0000256" key="9">
    <source>
        <dbReference type="HAMAP-Rule" id="MF_00812"/>
    </source>
</evidence>
<dbReference type="InterPro" id="IPR008854">
    <property type="entry name" value="TPMT"/>
</dbReference>
<feature type="binding site" evidence="9">
    <location>
        <position position="47"/>
    </location>
    <ligand>
        <name>S-adenosyl-L-methionine</name>
        <dbReference type="ChEBI" id="CHEBI:59789"/>
    </ligand>
</feature>
<keyword evidence="6 9" id="KW-0489">Methyltransferase</keyword>